<dbReference type="Proteomes" id="UP000058012">
    <property type="component" value="Unassembled WGS sequence"/>
</dbReference>
<dbReference type="SUPFAM" id="SSF111369">
    <property type="entry name" value="HlyD-like secretion proteins"/>
    <property type="match status" value="1"/>
</dbReference>
<evidence type="ECO:0000313" key="3">
    <source>
        <dbReference type="Proteomes" id="UP000058012"/>
    </source>
</evidence>
<feature type="region of interest" description="Disordered" evidence="1">
    <location>
        <begin position="323"/>
        <end position="352"/>
    </location>
</feature>
<protein>
    <submittedName>
        <fullName evidence="2">RND transporter</fullName>
    </submittedName>
</protein>
<organism evidence="2 3">
    <name type="scientific">Novosphingobium fuchskuhlense</name>
    <dbReference type="NCBI Taxonomy" id="1117702"/>
    <lineage>
        <taxon>Bacteria</taxon>
        <taxon>Pseudomonadati</taxon>
        <taxon>Pseudomonadota</taxon>
        <taxon>Alphaproteobacteria</taxon>
        <taxon>Sphingomonadales</taxon>
        <taxon>Sphingomonadaceae</taxon>
        <taxon>Novosphingobium</taxon>
    </lineage>
</organism>
<dbReference type="Gene3D" id="1.10.287.470">
    <property type="entry name" value="Helix hairpin bin"/>
    <property type="match status" value="1"/>
</dbReference>
<sequence>MKAPRVAVITAWMVALGITAAALVMAFVPWVQTANGDGMVVALDPDDRTADVSSLVSGRITEWYVKDGEQVAAGQPIARVVDLDPEYLTRLAAERAQIEAEIAAVTQSRATAQLDVNRTAALFREGLIARRDYELAQIKVAEGGAKLAESRAKLQRIDVQLARQSSQVVRAPRAGRIQAVNAGLSGSVVSPGSILATVAPETAERAVALYIDGRDIALVRPGRHVRLEFEGWPAIQFSGWPSVAQGIFDGRVRAVDPTSGSGGLFRVLVEPDPAKKPWPDLRFTRLGARVRGWIQMETVKVGYELWRQLNDFPLEFSKEIKASIGGKDGKGGSADGPGKDDDATVRKAGKPK</sequence>
<dbReference type="InterPro" id="IPR050739">
    <property type="entry name" value="MFP"/>
</dbReference>
<dbReference type="PANTHER" id="PTHR30386">
    <property type="entry name" value="MEMBRANE FUSION SUBUNIT OF EMRAB-TOLC MULTIDRUG EFFLUX PUMP"/>
    <property type="match status" value="1"/>
</dbReference>
<dbReference type="RefSeq" id="WP_067912215.1">
    <property type="nucleotide sequence ID" value="NZ_KQ954245.1"/>
</dbReference>
<keyword evidence="3" id="KW-1185">Reference proteome</keyword>
<dbReference type="EMBL" id="LLZS01000008">
    <property type="protein sequence ID" value="KUR70946.1"/>
    <property type="molecule type" value="Genomic_DNA"/>
</dbReference>
<dbReference type="OrthoDB" id="9760528at2"/>
<dbReference type="STRING" id="1117702.AQZ52_13545"/>
<dbReference type="AlphaFoldDB" id="A0A117UU72"/>
<dbReference type="Gene3D" id="2.40.50.100">
    <property type="match status" value="1"/>
</dbReference>
<name>A0A117UU72_9SPHN</name>
<comment type="caution">
    <text evidence="2">The sequence shown here is derived from an EMBL/GenBank/DDBJ whole genome shotgun (WGS) entry which is preliminary data.</text>
</comment>
<dbReference type="PANTHER" id="PTHR30386:SF27">
    <property type="entry name" value="MEMBRANE FUSION PROTEIN (MFP) FAMILY PROTEIN"/>
    <property type="match status" value="1"/>
</dbReference>
<proteinExistence type="predicted"/>
<reference evidence="2 3" key="1">
    <citation type="submission" date="2015-10" db="EMBL/GenBank/DDBJ databases">
        <title>Draft genome sequence of Novosphingobium fuchskuhlense DSM 25065 isolated from a surface water sample of the southwest basin of Lake Grosse Fuchskuhle.</title>
        <authorList>
            <person name="Ruckert C."/>
            <person name="Winkler A."/>
            <person name="Glaeser J."/>
            <person name="Grossart H.-P."/>
            <person name="Kalinowski J."/>
            <person name="Glaeser S."/>
        </authorList>
    </citation>
    <scope>NUCLEOTIDE SEQUENCE [LARGE SCALE GENOMIC DNA]</scope>
    <source>
        <strain evidence="2 3">FNE08-7</strain>
    </source>
</reference>
<evidence type="ECO:0000313" key="2">
    <source>
        <dbReference type="EMBL" id="KUR70946.1"/>
    </source>
</evidence>
<accession>A0A117UU72</accession>
<evidence type="ECO:0000256" key="1">
    <source>
        <dbReference type="SAM" id="MobiDB-lite"/>
    </source>
</evidence>
<gene>
    <name evidence="2" type="ORF">AQZ52_13545</name>
</gene>